<dbReference type="SMART" id="SM01142">
    <property type="entry name" value="DSHCT"/>
    <property type="match status" value="1"/>
</dbReference>
<dbReference type="GO" id="GO:0016787">
    <property type="term" value="F:hydrolase activity"/>
    <property type="evidence" value="ECO:0007669"/>
    <property type="project" value="UniProtKB-KW"/>
</dbReference>
<keyword evidence="4" id="KW-0067">ATP-binding</keyword>
<dbReference type="Pfam" id="PF08148">
    <property type="entry name" value="DSHCT"/>
    <property type="match status" value="1"/>
</dbReference>
<feature type="domain" description="Helicase C-terminal" evidence="8">
    <location>
        <begin position="249"/>
        <end position="438"/>
    </location>
</feature>
<dbReference type="GO" id="GO:0004386">
    <property type="term" value="F:helicase activity"/>
    <property type="evidence" value="ECO:0007669"/>
    <property type="project" value="UniProtKB-KW"/>
</dbReference>
<dbReference type="GO" id="GO:0003676">
    <property type="term" value="F:nucleic acid binding"/>
    <property type="evidence" value="ECO:0007669"/>
    <property type="project" value="InterPro"/>
</dbReference>
<evidence type="ECO:0000259" key="7">
    <source>
        <dbReference type="PROSITE" id="PS51192"/>
    </source>
</evidence>
<dbReference type="Pfam" id="PF00271">
    <property type="entry name" value="Helicase_C"/>
    <property type="match status" value="1"/>
</dbReference>
<feature type="region of interest" description="Disordered" evidence="6">
    <location>
        <begin position="727"/>
        <end position="763"/>
    </location>
</feature>
<evidence type="ECO:0000313" key="9">
    <source>
        <dbReference type="EMBL" id="WAL58180.1"/>
    </source>
</evidence>
<dbReference type="InterPro" id="IPR011545">
    <property type="entry name" value="DEAD/DEAH_box_helicase_dom"/>
</dbReference>
<reference evidence="9" key="1">
    <citation type="submission" date="2022-12" db="EMBL/GenBank/DDBJ databases">
        <title>Polyphasic identification of a Novel Hot-Spring Cyanobacterium Ocullathermofonsia sinensis gen nov. sp. nov. and Genomic Insights on its Adaptations to the Thermal Habitat.</title>
        <authorList>
            <person name="Daroch M."/>
            <person name="Tang J."/>
            <person name="Jiang Y."/>
        </authorList>
    </citation>
    <scope>NUCLEOTIDE SEQUENCE</scope>
    <source>
        <strain evidence="9">PKUAC-SCTA174</strain>
    </source>
</reference>
<keyword evidence="5" id="KW-0175">Coiled coil</keyword>
<evidence type="ECO:0000256" key="1">
    <source>
        <dbReference type="ARBA" id="ARBA00022741"/>
    </source>
</evidence>
<keyword evidence="1" id="KW-0547">Nucleotide-binding</keyword>
<organism evidence="9 10">
    <name type="scientific">Thermocoleostomius sinensis A174</name>
    <dbReference type="NCBI Taxonomy" id="2016057"/>
    <lineage>
        <taxon>Bacteria</taxon>
        <taxon>Bacillati</taxon>
        <taxon>Cyanobacteriota</taxon>
        <taxon>Cyanophyceae</taxon>
        <taxon>Oculatellales</taxon>
        <taxon>Oculatellaceae</taxon>
        <taxon>Thermocoleostomius</taxon>
    </lineage>
</organism>
<evidence type="ECO:0000256" key="3">
    <source>
        <dbReference type="ARBA" id="ARBA00022806"/>
    </source>
</evidence>
<name>A0A9E8Z807_9CYAN</name>
<dbReference type="InterPro" id="IPR027417">
    <property type="entry name" value="P-loop_NTPase"/>
</dbReference>
<dbReference type="InterPro" id="IPR014001">
    <property type="entry name" value="Helicase_ATP-bd"/>
</dbReference>
<dbReference type="InterPro" id="IPR001650">
    <property type="entry name" value="Helicase_C-like"/>
</dbReference>
<accession>A0A9E8Z807</accession>
<dbReference type="RefSeq" id="WP_268607580.1">
    <property type="nucleotide sequence ID" value="NZ_CP113797.1"/>
</dbReference>
<evidence type="ECO:0000256" key="6">
    <source>
        <dbReference type="SAM" id="MobiDB-lite"/>
    </source>
</evidence>
<keyword evidence="10" id="KW-1185">Reference proteome</keyword>
<feature type="compositionally biased region" description="Basic and acidic residues" evidence="6">
    <location>
        <begin position="749"/>
        <end position="763"/>
    </location>
</feature>
<dbReference type="GO" id="GO:0005524">
    <property type="term" value="F:ATP binding"/>
    <property type="evidence" value="ECO:0007669"/>
    <property type="project" value="UniProtKB-KW"/>
</dbReference>
<evidence type="ECO:0000259" key="8">
    <source>
        <dbReference type="PROSITE" id="PS51194"/>
    </source>
</evidence>
<evidence type="ECO:0000256" key="5">
    <source>
        <dbReference type="SAM" id="Coils"/>
    </source>
</evidence>
<dbReference type="Pfam" id="PF00270">
    <property type="entry name" value="DEAD"/>
    <property type="match status" value="1"/>
</dbReference>
<dbReference type="PROSITE" id="PS51194">
    <property type="entry name" value="HELICASE_CTER"/>
    <property type="match status" value="1"/>
</dbReference>
<dbReference type="Proteomes" id="UP001163152">
    <property type="component" value="Chromosome"/>
</dbReference>
<dbReference type="EMBL" id="CP113797">
    <property type="protein sequence ID" value="WAL58180.1"/>
    <property type="molecule type" value="Genomic_DNA"/>
</dbReference>
<dbReference type="PROSITE" id="PS51192">
    <property type="entry name" value="HELICASE_ATP_BIND_1"/>
    <property type="match status" value="1"/>
</dbReference>
<dbReference type="GO" id="GO:0055087">
    <property type="term" value="C:Ski complex"/>
    <property type="evidence" value="ECO:0007669"/>
    <property type="project" value="TreeGrafter"/>
</dbReference>
<dbReference type="Gene3D" id="1.10.3380.30">
    <property type="match status" value="1"/>
</dbReference>
<keyword evidence="3 9" id="KW-0347">Helicase</keyword>
<dbReference type="AlphaFoldDB" id="A0A9E8Z807"/>
<feature type="domain" description="Helicase ATP-binding" evidence="7">
    <location>
        <begin position="28"/>
        <end position="191"/>
    </location>
</feature>
<protein>
    <submittedName>
        <fullName evidence="9">RNA helicase</fullName>
    </submittedName>
</protein>
<dbReference type="SMART" id="SM00487">
    <property type="entry name" value="DEXDc"/>
    <property type="match status" value="1"/>
</dbReference>
<dbReference type="InterPro" id="IPR012961">
    <property type="entry name" value="Ski2/MTR4_C"/>
</dbReference>
<gene>
    <name evidence="9" type="ORF">OXH18_13370</name>
</gene>
<evidence type="ECO:0000256" key="4">
    <source>
        <dbReference type="ARBA" id="ARBA00022840"/>
    </source>
</evidence>
<evidence type="ECO:0000313" key="10">
    <source>
        <dbReference type="Proteomes" id="UP001163152"/>
    </source>
</evidence>
<dbReference type="GO" id="GO:0070478">
    <property type="term" value="P:nuclear-transcribed mRNA catabolic process, 3'-5' exonucleolytic nonsense-mediated decay"/>
    <property type="evidence" value="ECO:0007669"/>
    <property type="project" value="TreeGrafter"/>
</dbReference>
<proteinExistence type="predicted"/>
<dbReference type="SUPFAM" id="SSF52540">
    <property type="entry name" value="P-loop containing nucleoside triphosphate hydrolases"/>
    <property type="match status" value="1"/>
</dbReference>
<dbReference type="Gene3D" id="3.40.50.300">
    <property type="entry name" value="P-loop containing nucleotide triphosphate hydrolases"/>
    <property type="match status" value="2"/>
</dbReference>
<dbReference type="PANTHER" id="PTHR12131:SF1">
    <property type="entry name" value="ATP-DEPENDENT RNA HELICASE SUPV3L1, MITOCHONDRIAL-RELATED"/>
    <property type="match status" value="1"/>
</dbReference>
<dbReference type="PANTHER" id="PTHR12131">
    <property type="entry name" value="ATP-DEPENDENT RNA AND DNA HELICASE"/>
    <property type="match status" value="1"/>
</dbReference>
<dbReference type="KEGG" id="tsin:OXH18_13370"/>
<feature type="coiled-coil region" evidence="5">
    <location>
        <begin position="495"/>
        <end position="522"/>
    </location>
</feature>
<dbReference type="CDD" id="cd18795">
    <property type="entry name" value="SF2_C_Ski2"/>
    <property type="match status" value="1"/>
</dbReference>
<sequence length="958" mass="106932">MNLSSGATQLDLTNVFPFELDDFQKQAIAALDAGQSVVVCAPTGSGKTLIGEYAIYRALARGKRVFYTTPLKALSNQKLRDFRERFGADRVGLLTGDASINRDAPILVMTTEIFRNMLYGTPIGQVGTSLVDVEAVVLDECHYMNDRQRGTVWEESIIYAPPLIQLVALSATIANSDQLTDWIRQVHGPTQLVYSNFRPVPLVYHFCNPKGLFPLLDNKRKAINSRLKPKGGRQRGRQDAPSLLYVVSQLQQRDMLPAIYFIFSRKGCDKAVAELEHLSLVNRAEAAALKYRIDAFLQRSPEAARTGHIEPLYRGIAAHHAGVLPAWKGLIEELFQEGLIKIVFATETLAAGINMPARTTVISSLSKRTDRGHRLLNASEFLQMAGRAGRRGMDDLGHVVTIQTPFEGATDAAYLATSGADPLVSQFTPSYGMVLNLLQTHTLQQAQDLVERSFGNYLSTLYLKPQQQGIEALTAELERQRAQMPDVSPDLLTSYEKLHDRLKEERRLLRTLMQQARETAANHLAASLSFAVAGTVLSLKGKHVPVTTPLPAVLVVKIPGSGQFPYFICLSQTNRWHVVAVGDVVGMHPEFPRIAEVDHLVPPMELSPRAGAVRKGDELTLPIAQQIPDIPPDTTVPPEVQDQQGRMAAVEAQLQAHPLHEFGDPGQIVKRAQRLIKLEEDIASRQSKLERYSQRYWQEFLNLMEILEYFGCLERIDDFEELEREQHDWQDCNGQQPLDGYTDSDNSWEDDKLNHSSPKESSIERTINLADDLVDEVDESVAPNMPRERWLTTTSGEIAAAIRGDNELWLGLAIASGELDALDPHHLAAACAALVTEVSRPDTWTRYESSPEVEAALAGLRRIRRELFKLQRRYQVALPVWLEADLVGLVEQWALGVEWSDLCGNTTLDEGDVVRILRRTVDFLSQIPHVPHIGNELKQNANRAIQLIDRFPVNESVD</sequence>
<evidence type="ECO:0000256" key="2">
    <source>
        <dbReference type="ARBA" id="ARBA00022801"/>
    </source>
</evidence>
<dbReference type="InterPro" id="IPR050699">
    <property type="entry name" value="RNA-DNA_Helicase"/>
</dbReference>
<dbReference type="SMART" id="SM00490">
    <property type="entry name" value="HELICc"/>
    <property type="match status" value="1"/>
</dbReference>
<keyword evidence="2" id="KW-0378">Hydrolase</keyword>